<reference evidence="6 7" key="1">
    <citation type="submission" date="2011-11" db="EMBL/GenBank/DDBJ databases">
        <title>The Genome Sequence of Fusarium oxysporum PHW815.</title>
        <authorList>
            <consortium name="The Broad Institute Genome Sequencing Platform"/>
            <person name="Ma L.-J."/>
            <person name="Gale L.R."/>
            <person name="Schwartz D.C."/>
            <person name="Zhou S."/>
            <person name="Corby-Kistler H."/>
            <person name="Young S.K."/>
            <person name="Zeng Q."/>
            <person name="Gargeya S."/>
            <person name="Fitzgerald M."/>
            <person name="Haas B."/>
            <person name="Abouelleil A."/>
            <person name="Alvarado L."/>
            <person name="Arachchi H.M."/>
            <person name="Berlin A."/>
            <person name="Brown A."/>
            <person name="Chapman S.B."/>
            <person name="Chen Z."/>
            <person name="Dunbar C."/>
            <person name="Freedman E."/>
            <person name="Gearin G."/>
            <person name="Goldberg J."/>
            <person name="Griggs A."/>
            <person name="Gujja S."/>
            <person name="Heiman D."/>
            <person name="Howarth C."/>
            <person name="Larson L."/>
            <person name="Lui A."/>
            <person name="MacDonald P.J.P."/>
            <person name="Montmayeur A."/>
            <person name="Murphy C."/>
            <person name="Neiman D."/>
            <person name="Pearson M."/>
            <person name="Priest M."/>
            <person name="Roberts A."/>
            <person name="Saif S."/>
            <person name="Shea T."/>
            <person name="Shenoy N."/>
            <person name="Sisk P."/>
            <person name="Stolte C."/>
            <person name="Sykes S."/>
            <person name="Wortman J."/>
            <person name="Nusbaum C."/>
            <person name="Birren B."/>
        </authorList>
    </citation>
    <scope>NUCLEOTIDE SEQUENCE [LARGE SCALE GENOMIC DNA]</scope>
    <source>
        <strain evidence="6 7">54005</strain>
    </source>
</reference>
<dbReference type="HOGENOM" id="CLU_033465_3_0_1"/>
<dbReference type="GO" id="GO:0016020">
    <property type="term" value="C:membrane"/>
    <property type="evidence" value="ECO:0007669"/>
    <property type="project" value="UniProtKB-SubCell"/>
</dbReference>
<organism evidence="6 7">
    <name type="scientific">Fusarium oxysporum f. sp. raphani 54005</name>
    <dbReference type="NCBI Taxonomy" id="1089458"/>
    <lineage>
        <taxon>Eukaryota</taxon>
        <taxon>Fungi</taxon>
        <taxon>Dikarya</taxon>
        <taxon>Ascomycota</taxon>
        <taxon>Pezizomycotina</taxon>
        <taxon>Sordariomycetes</taxon>
        <taxon>Hypocreomycetidae</taxon>
        <taxon>Hypocreales</taxon>
        <taxon>Nectriaceae</taxon>
        <taxon>Fusarium</taxon>
        <taxon>Fusarium oxysporum species complex</taxon>
    </lineage>
</organism>
<proteinExistence type="predicted"/>
<protein>
    <submittedName>
        <fullName evidence="6">Uncharacterized protein</fullName>
    </submittedName>
</protein>
<gene>
    <name evidence="6" type="ORF">FOQG_16396</name>
</gene>
<dbReference type="OrthoDB" id="5384040at2759"/>
<feature type="transmembrane region" description="Helical" evidence="5">
    <location>
        <begin position="123"/>
        <end position="143"/>
    </location>
</feature>
<feature type="transmembrane region" description="Helical" evidence="5">
    <location>
        <begin position="20"/>
        <end position="37"/>
    </location>
</feature>
<dbReference type="EMBL" id="JH658490">
    <property type="protein sequence ID" value="EXK78947.1"/>
    <property type="molecule type" value="Genomic_DNA"/>
</dbReference>
<feature type="transmembrane region" description="Helical" evidence="5">
    <location>
        <begin position="49"/>
        <end position="69"/>
    </location>
</feature>
<comment type="subcellular location">
    <subcellularLocation>
        <location evidence="1">Membrane</location>
        <topology evidence="1">Multi-pass membrane protein</topology>
    </subcellularLocation>
</comment>
<dbReference type="PANTHER" id="PTHR31465:SF15">
    <property type="entry name" value="LIPID TRANSPORTER ATNI-RELATED"/>
    <property type="match status" value="1"/>
</dbReference>
<dbReference type="Pfam" id="PF04479">
    <property type="entry name" value="RTA1"/>
    <property type="match status" value="1"/>
</dbReference>
<name>X0C8A9_FUSOX</name>
<sequence>MPRTCHALEVTDTKWDFCPNIAAAYIMTVVFALATLTHAVQAVRYRKPYCWTIAMSGLLQTLAYLFRILSIKNPASLGLYAAWFVLILIAPIWTNAFVYMILGRMVWNFSKTGKLLGLSAWRVGQLFVILDVIAAVVQIYGAATASDANASKEVILRGRLHTYMAGIALQQFFICIFFVIAICFYKDTSVGLLGNALLLLYCLYFAVILISARIIFRLIEYSGGLNSSIPRHEAYQYCLDSLLMLIASCVFNIMHPGRVMPGKQGDLPNKAERKLHGITPEACGDRILLSNQVNENA</sequence>
<evidence type="ECO:0000256" key="3">
    <source>
        <dbReference type="ARBA" id="ARBA00022989"/>
    </source>
</evidence>
<evidence type="ECO:0000256" key="1">
    <source>
        <dbReference type="ARBA" id="ARBA00004141"/>
    </source>
</evidence>
<evidence type="ECO:0000256" key="5">
    <source>
        <dbReference type="SAM" id="Phobius"/>
    </source>
</evidence>
<keyword evidence="2 5" id="KW-0812">Transmembrane</keyword>
<evidence type="ECO:0000313" key="7">
    <source>
        <dbReference type="Proteomes" id="UP000030663"/>
    </source>
</evidence>
<accession>X0C8A9</accession>
<dbReference type="PANTHER" id="PTHR31465">
    <property type="entry name" value="PROTEIN RTA1-RELATED"/>
    <property type="match status" value="1"/>
</dbReference>
<keyword evidence="7" id="KW-1185">Reference proteome</keyword>
<dbReference type="AlphaFoldDB" id="X0C8A9"/>
<feature type="transmembrane region" description="Helical" evidence="5">
    <location>
        <begin position="197"/>
        <end position="219"/>
    </location>
</feature>
<keyword evidence="3 5" id="KW-1133">Transmembrane helix</keyword>
<evidence type="ECO:0000256" key="4">
    <source>
        <dbReference type="ARBA" id="ARBA00023136"/>
    </source>
</evidence>
<evidence type="ECO:0000313" key="6">
    <source>
        <dbReference type="EMBL" id="EXK78947.1"/>
    </source>
</evidence>
<dbReference type="Proteomes" id="UP000030663">
    <property type="component" value="Unassembled WGS sequence"/>
</dbReference>
<feature type="transmembrane region" description="Helical" evidence="5">
    <location>
        <begin position="163"/>
        <end position="185"/>
    </location>
</feature>
<feature type="transmembrane region" description="Helical" evidence="5">
    <location>
        <begin position="81"/>
        <end position="102"/>
    </location>
</feature>
<keyword evidence="4 5" id="KW-0472">Membrane</keyword>
<evidence type="ECO:0000256" key="2">
    <source>
        <dbReference type="ARBA" id="ARBA00022692"/>
    </source>
</evidence>
<dbReference type="InterPro" id="IPR007568">
    <property type="entry name" value="RTA1"/>
</dbReference>